<reference evidence="2 3" key="1">
    <citation type="journal article" date="2016" name="Sci. Rep.">
        <title>Metabolic traits of an uncultured archaeal lineage -MSBL1- from brine pools of the Red Sea.</title>
        <authorList>
            <person name="Mwirichia R."/>
            <person name="Alam I."/>
            <person name="Rashid M."/>
            <person name="Vinu M."/>
            <person name="Ba-Alawi W."/>
            <person name="Anthony Kamau A."/>
            <person name="Kamanda Ngugi D."/>
            <person name="Goker M."/>
            <person name="Klenk H.P."/>
            <person name="Bajic V."/>
            <person name="Stingl U."/>
        </authorList>
    </citation>
    <scope>NUCLEOTIDE SEQUENCE [LARGE SCALE GENOMIC DNA]</scope>
    <source>
        <strain evidence="2">SCGC-AAA259E17</strain>
    </source>
</reference>
<proteinExistence type="predicted"/>
<feature type="transmembrane region" description="Helical" evidence="1">
    <location>
        <begin position="124"/>
        <end position="145"/>
    </location>
</feature>
<evidence type="ECO:0000256" key="1">
    <source>
        <dbReference type="SAM" id="Phobius"/>
    </source>
</evidence>
<accession>A0A133UEA8</accession>
<dbReference type="Pfam" id="PF09874">
    <property type="entry name" value="DUF2101"/>
    <property type="match status" value="1"/>
</dbReference>
<sequence>MVKKNSKITDFFRKIGRAVLKLRDIPSHLNDLKNTDITKKFSPTNPEVPKLLRNFFSKRHAGWPEYVILKVQVTIVLLFGITAVTVLIEDFWLIFGSILFLLSLYAALLTKFQLKAAFELDYPAYRSFVAICVGLAWGAVVILNYPMPAIGEKLLETVLPIAIVLVGAILSFVGFRAKYGRDHTYGVVQEVKNGKAKVKTRYDLRSNTKQGVYFVDSFVPVERNDVVKVGVDRSTLGLRGSTVEAITEKAPEREEILV</sequence>
<dbReference type="Proteomes" id="UP000070373">
    <property type="component" value="Unassembled WGS sequence"/>
</dbReference>
<dbReference type="AlphaFoldDB" id="A0A133UEA8"/>
<evidence type="ECO:0000313" key="2">
    <source>
        <dbReference type="EMBL" id="KXA92490.1"/>
    </source>
</evidence>
<keyword evidence="3" id="KW-1185">Reference proteome</keyword>
<feature type="transmembrane region" description="Helical" evidence="1">
    <location>
        <begin position="157"/>
        <end position="175"/>
    </location>
</feature>
<evidence type="ECO:0008006" key="4">
    <source>
        <dbReference type="Google" id="ProtNLM"/>
    </source>
</evidence>
<feature type="transmembrane region" description="Helical" evidence="1">
    <location>
        <begin position="94"/>
        <end position="112"/>
    </location>
</feature>
<organism evidence="2 3">
    <name type="scientific">candidate division MSBL1 archaeon SCGC-AAA259E17</name>
    <dbReference type="NCBI Taxonomy" id="1698263"/>
    <lineage>
        <taxon>Archaea</taxon>
        <taxon>Methanobacteriati</taxon>
        <taxon>Methanobacteriota</taxon>
        <taxon>candidate division MSBL1</taxon>
    </lineage>
</organism>
<protein>
    <recommendedName>
        <fullName evidence="4">DUF2101 domain-containing protein</fullName>
    </recommendedName>
</protein>
<keyword evidence="1" id="KW-0472">Membrane</keyword>
<name>A0A133UEA8_9EURY</name>
<dbReference type="InterPro" id="IPR018663">
    <property type="entry name" value="DUF2101_membrane"/>
</dbReference>
<keyword evidence="1" id="KW-1133">Transmembrane helix</keyword>
<comment type="caution">
    <text evidence="2">The sequence shown here is derived from an EMBL/GenBank/DDBJ whole genome shotgun (WGS) entry which is preliminary data.</text>
</comment>
<keyword evidence="1" id="KW-0812">Transmembrane</keyword>
<gene>
    <name evidence="2" type="ORF">AKJ64_03010</name>
</gene>
<evidence type="ECO:0000313" key="3">
    <source>
        <dbReference type="Proteomes" id="UP000070373"/>
    </source>
</evidence>
<dbReference type="EMBL" id="LHXN01000048">
    <property type="protein sequence ID" value="KXA92490.1"/>
    <property type="molecule type" value="Genomic_DNA"/>
</dbReference>
<feature type="transmembrane region" description="Helical" evidence="1">
    <location>
        <begin position="67"/>
        <end position="88"/>
    </location>
</feature>